<dbReference type="InterPro" id="IPR000644">
    <property type="entry name" value="CBS_dom"/>
</dbReference>
<proteinExistence type="inferred from homology"/>
<dbReference type="SUPFAM" id="SSF56176">
    <property type="entry name" value="FAD-binding/transporter-associated domain-like"/>
    <property type="match status" value="1"/>
</dbReference>
<dbReference type="Proteomes" id="UP001595978">
    <property type="component" value="Unassembled WGS sequence"/>
</dbReference>
<dbReference type="SMART" id="SM00116">
    <property type="entry name" value="CBS"/>
    <property type="match status" value="2"/>
</dbReference>
<gene>
    <name evidence="14" type="ORF">ACFPOH_15650</name>
</gene>
<keyword evidence="8 10" id="KW-0472">Membrane</keyword>
<dbReference type="Gene3D" id="3.30.465.10">
    <property type="match status" value="1"/>
</dbReference>
<accession>A0ABW0RGS4</accession>
<feature type="domain" description="CNNM transmembrane" evidence="13">
    <location>
        <begin position="1"/>
        <end position="200"/>
    </location>
</feature>
<dbReference type="InterPro" id="IPR044751">
    <property type="entry name" value="Ion_transp-like_CBS"/>
</dbReference>
<dbReference type="InterPro" id="IPR002550">
    <property type="entry name" value="CNNM"/>
</dbReference>
<organism evidence="14 15">
    <name type="scientific">Ureibacillus suwonensis</name>
    <dbReference type="NCBI Taxonomy" id="313007"/>
    <lineage>
        <taxon>Bacteria</taxon>
        <taxon>Bacillati</taxon>
        <taxon>Bacillota</taxon>
        <taxon>Bacilli</taxon>
        <taxon>Bacillales</taxon>
        <taxon>Caryophanaceae</taxon>
        <taxon>Ureibacillus</taxon>
    </lineage>
</organism>
<keyword evidence="5" id="KW-0677">Repeat</keyword>
<evidence type="ECO:0000256" key="8">
    <source>
        <dbReference type="ARBA" id="ARBA00023136"/>
    </source>
</evidence>
<dbReference type="InterPro" id="IPR016169">
    <property type="entry name" value="FAD-bd_PCMH_sub2"/>
</dbReference>
<evidence type="ECO:0000256" key="1">
    <source>
        <dbReference type="ARBA" id="ARBA00004651"/>
    </source>
</evidence>
<dbReference type="PROSITE" id="PS51371">
    <property type="entry name" value="CBS"/>
    <property type="match status" value="2"/>
</dbReference>
<evidence type="ECO:0000256" key="11">
    <source>
        <dbReference type="SAM" id="Phobius"/>
    </source>
</evidence>
<dbReference type="PANTHER" id="PTHR43099:SF2">
    <property type="entry name" value="UPF0053 PROTEIN YRKA"/>
    <property type="match status" value="1"/>
</dbReference>
<name>A0ABW0RGS4_9BACL</name>
<keyword evidence="6 10" id="KW-1133">Transmembrane helix</keyword>
<evidence type="ECO:0000313" key="14">
    <source>
        <dbReference type="EMBL" id="MFC5543143.1"/>
    </source>
</evidence>
<sequence length="436" mass="49879">MTTFIVLIFLVLLNAFFAASEFSLVELNEIKIKNLAEKGDRKAKLLDKLISEPSRFLSTIQIGITLAGFLASAFAADNFSDRFAQVLFDLGIPLSLEVLDILSVIVITAVLSYFTLVFGELVPKKIALQRYESVANMVALPLTLIFYVCYPLVKVLSFSTNAVLRLLKMNEKVIREEATEEQIRMMVELGDIQGTIKKSESRMIQNVFEFNDKSVTDIFTHRVDIVAIPMEATLEETLAIVNENRYTRYPVYEEDIDHIVGILHVKDLLLHLNWGTKPFNLREILRKPTFVIDSLTIDILFQTMKKSNVHMAIVIDEYGGTEGLVTIEDVIEEIVGEIHSETHEEEKEIQKIAPNQYLIKGITHLYKIEDELGIHLPSEDFDTLNGFLLEQLGRYPKQNKVIDYENLSFQILEFEQNRIEMVILTILEKDKKEAEK</sequence>
<dbReference type="InterPro" id="IPR051676">
    <property type="entry name" value="UPF0053_domain"/>
</dbReference>
<evidence type="ECO:0000313" key="15">
    <source>
        <dbReference type="Proteomes" id="UP001595978"/>
    </source>
</evidence>
<evidence type="ECO:0000259" key="12">
    <source>
        <dbReference type="PROSITE" id="PS51371"/>
    </source>
</evidence>
<dbReference type="Pfam" id="PF03471">
    <property type="entry name" value="CorC_HlyC"/>
    <property type="match status" value="1"/>
</dbReference>
<evidence type="ECO:0000256" key="4">
    <source>
        <dbReference type="ARBA" id="ARBA00022692"/>
    </source>
</evidence>
<keyword evidence="7 9" id="KW-0129">CBS domain</keyword>
<protein>
    <submittedName>
        <fullName evidence="14">Hemolysin family protein</fullName>
    </submittedName>
</protein>
<evidence type="ECO:0000256" key="9">
    <source>
        <dbReference type="PROSITE-ProRule" id="PRU00703"/>
    </source>
</evidence>
<feature type="transmembrane region" description="Helical" evidence="11">
    <location>
        <begin position="101"/>
        <end position="122"/>
    </location>
</feature>
<dbReference type="Pfam" id="PF01595">
    <property type="entry name" value="CNNM"/>
    <property type="match status" value="1"/>
</dbReference>
<dbReference type="InterPro" id="IPR046342">
    <property type="entry name" value="CBS_dom_sf"/>
</dbReference>
<dbReference type="InterPro" id="IPR005170">
    <property type="entry name" value="Transptr-assoc_dom"/>
</dbReference>
<dbReference type="InterPro" id="IPR036318">
    <property type="entry name" value="FAD-bd_PCMH-like_sf"/>
</dbReference>
<reference evidence="15" key="1">
    <citation type="journal article" date="2019" name="Int. J. Syst. Evol. Microbiol.">
        <title>The Global Catalogue of Microorganisms (GCM) 10K type strain sequencing project: providing services to taxonomists for standard genome sequencing and annotation.</title>
        <authorList>
            <consortium name="The Broad Institute Genomics Platform"/>
            <consortium name="The Broad Institute Genome Sequencing Center for Infectious Disease"/>
            <person name="Wu L."/>
            <person name="Ma J."/>
        </authorList>
    </citation>
    <scope>NUCLEOTIDE SEQUENCE [LARGE SCALE GENOMIC DNA]</scope>
    <source>
        <strain evidence="15">CCUG 56331</strain>
    </source>
</reference>
<dbReference type="EMBL" id="JBHSNQ010000190">
    <property type="protein sequence ID" value="MFC5543143.1"/>
    <property type="molecule type" value="Genomic_DNA"/>
</dbReference>
<dbReference type="SUPFAM" id="SSF54631">
    <property type="entry name" value="CBS-domain pair"/>
    <property type="match status" value="1"/>
</dbReference>
<feature type="transmembrane region" description="Helical" evidence="11">
    <location>
        <begin position="134"/>
        <end position="153"/>
    </location>
</feature>
<comment type="caution">
    <text evidence="14">The sequence shown here is derived from an EMBL/GenBank/DDBJ whole genome shotgun (WGS) entry which is preliminary data.</text>
</comment>
<comment type="similarity">
    <text evidence="2">Belongs to the UPF0053 family.</text>
</comment>
<dbReference type="SMART" id="SM01091">
    <property type="entry name" value="CorC_HlyC"/>
    <property type="match status" value="1"/>
</dbReference>
<evidence type="ECO:0000256" key="5">
    <source>
        <dbReference type="ARBA" id="ARBA00022737"/>
    </source>
</evidence>
<dbReference type="RefSeq" id="WP_390310560.1">
    <property type="nucleotide sequence ID" value="NZ_JBHSNQ010000190.1"/>
</dbReference>
<dbReference type="CDD" id="cd04590">
    <property type="entry name" value="CBS_pair_CorC_HlyC_assoc"/>
    <property type="match status" value="1"/>
</dbReference>
<evidence type="ECO:0000256" key="7">
    <source>
        <dbReference type="ARBA" id="ARBA00023122"/>
    </source>
</evidence>
<keyword evidence="3" id="KW-1003">Cell membrane</keyword>
<evidence type="ECO:0000256" key="3">
    <source>
        <dbReference type="ARBA" id="ARBA00022475"/>
    </source>
</evidence>
<evidence type="ECO:0000256" key="6">
    <source>
        <dbReference type="ARBA" id="ARBA00022989"/>
    </source>
</evidence>
<dbReference type="Pfam" id="PF00571">
    <property type="entry name" value="CBS"/>
    <property type="match status" value="2"/>
</dbReference>
<feature type="domain" description="CBS" evidence="12">
    <location>
        <begin position="284"/>
        <end position="341"/>
    </location>
</feature>
<evidence type="ECO:0000256" key="10">
    <source>
        <dbReference type="PROSITE-ProRule" id="PRU01193"/>
    </source>
</evidence>
<dbReference type="PROSITE" id="PS51846">
    <property type="entry name" value="CNNM"/>
    <property type="match status" value="1"/>
</dbReference>
<evidence type="ECO:0000259" key="13">
    <source>
        <dbReference type="PROSITE" id="PS51846"/>
    </source>
</evidence>
<dbReference type="Gene3D" id="3.10.580.10">
    <property type="entry name" value="CBS-domain"/>
    <property type="match status" value="1"/>
</dbReference>
<comment type="subcellular location">
    <subcellularLocation>
        <location evidence="1">Cell membrane</location>
        <topology evidence="1">Multi-pass membrane protein</topology>
    </subcellularLocation>
</comment>
<dbReference type="PANTHER" id="PTHR43099">
    <property type="entry name" value="UPF0053 PROTEIN YRKA"/>
    <property type="match status" value="1"/>
</dbReference>
<keyword evidence="15" id="KW-1185">Reference proteome</keyword>
<feature type="domain" description="CBS" evidence="12">
    <location>
        <begin position="219"/>
        <end position="283"/>
    </location>
</feature>
<evidence type="ECO:0000256" key="2">
    <source>
        <dbReference type="ARBA" id="ARBA00006337"/>
    </source>
</evidence>
<keyword evidence="4 10" id="KW-0812">Transmembrane</keyword>